<dbReference type="PANTHER" id="PTHR43434">
    <property type="entry name" value="PHOSPHOGLYCOLATE PHOSPHATASE"/>
    <property type="match status" value="1"/>
</dbReference>
<dbReference type="SUPFAM" id="SSF56784">
    <property type="entry name" value="HAD-like"/>
    <property type="match status" value="1"/>
</dbReference>
<dbReference type="Gene3D" id="3.90.550.10">
    <property type="entry name" value="Spore Coat Polysaccharide Biosynthesis Protein SpsA, Chain A"/>
    <property type="match status" value="1"/>
</dbReference>
<dbReference type="SFLD" id="SFLDG01129">
    <property type="entry name" value="C1.5:_HAD__Beta-PGM__Phosphata"/>
    <property type="match status" value="1"/>
</dbReference>
<dbReference type="Pfam" id="PF13419">
    <property type="entry name" value="HAD_2"/>
    <property type="match status" value="1"/>
</dbReference>
<accession>A0A6C0LQG0</accession>
<dbReference type="Gene3D" id="1.10.150.240">
    <property type="entry name" value="Putative phosphatase, domain 2"/>
    <property type="match status" value="1"/>
</dbReference>
<dbReference type="GO" id="GO:0006281">
    <property type="term" value="P:DNA repair"/>
    <property type="evidence" value="ECO:0007669"/>
    <property type="project" value="TreeGrafter"/>
</dbReference>
<evidence type="ECO:0008006" key="2">
    <source>
        <dbReference type="Google" id="ProtNLM"/>
    </source>
</evidence>
<dbReference type="GO" id="GO:0008967">
    <property type="term" value="F:phosphoglycolate phosphatase activity"/>
    <property type="evidence" value="ECO:0007669"/>
    <property type="project" value="TreeGrafter"/>
</dbReference>
<dbReference type="GO" id="GO:0005829">
    <property type="term" value="C:cytosol"/>
    <property type="evidence" value="ECO:0007669"/>
    <property type="project" value="TreeGrafter"/>
</dbReference>
<dbReference type="InterPro" id="IPR023198">
    <property type="entry name" value="PGP-like_dom2"/>
</dbReference>
<dbReference type="Gene3D" id="3.40.50.1000">
    <property type="entry name" value="HAD superfamily/HAD-like"/>
    <property type="match status" value="1"/>
</dbReference>
<protein>
    <recommendedName>
        <fullName evidence="2">Nucleotidyl transferase domain-containing protein</fullName>
    </recommendedName>
</protein>
<dbReference type="InterPro" id="IPR041492">
    <property type="entry name" value="HAD_2"/>
</dbReference>
<dbReference type="SFLD" id="SFLDS00003">
    <property type="entry name" value="Haloacid_Dehalogenase"/>
    <property type="match status" value="1"/>
</dbReference>
<organism evidence="1">
    <name type="scientific">viral metagenome</name>
    <dbReference type="NCBI Taxonomy" id="1070528"/>
    <lineage>
        <taxon>unclassified sequences</taxon>
        <taxon>metagenomes</taxon>
        <taxon>organismal metagenomes</taxon>
    </lineage>
</organism>
<name>A0A6C0LQG0_9ZZZZ</name>
<dbReference type="InterPro" id="IPR023214">
    <property type="entry name" value="HAD_sf"/>
</dbReference>
<reference evidence="1" key="1">
    <citation type="journal article" date="2020" name="Nature">
        <title>Giant virus diversity and host interactions through global metagenomics.</title>
        <authorList>
            <person name="Schulz F."/>
            <person name="Roux S."/>
            <person name="Paez-Espino D."/>
            <person name="Jungbluth S."/>
            <person name="Walsh D.A."/>
            <person name="Denef V.J."/>
            <person name="McMahon K.D."/>
            <person name="Konstantinidis K.T."/>
            <person name="Eloe-Fadrosh E.A."/>
            <person name="Kyrpides N.C."/>
            <person name="Woyke T."/>
        </authorList>
    </citation>
    <scope>NUCLEOTIDE SEQUENCE</scope>
    <source>
        <strain evidence="1">GVMAG-M-3300027969-2</strain>
    </source>
</reference>
<proteinExistence type="predicted"/>
<dbReference type="InterPro" id="IPR029044">
    <property type="entry name" value="Nucleotide-diphossugar_trans"/>
</dbReference>
<dbReference type="InterPro" id="IPR050155">
    <property type="entry name" value="HAD-like_hydrolase_sf"/>
</dbReference>
<dbReference type="SUPFAM" id="SSF53448">
    <property type="entry name" value="Nucleotide-diphospho-sugar transferases"/>
    <property type="match status" value="1"/>
</dbReference>
<dbReference type="EMBL" id="MN740541">
    <property type="protein sequence ID" value="QHU32673.1"/>
    <property type="molecule type" value="Genomic_DNA"/>
</dbReference>
<dbReference type="PANTHER" id="PTHR43434:SF1">
    <property type="entry name" value="PHOSPHOGLYCOLATE PHOSPHATASE"/>
    <property type="match status" value="1"/>
</dbReference>
<dbReference type="AlphaFoldDB" id="A0A6C0LQG0"/>
<dbReference type="InterPro" id="IPR036412">
    <property type="entry name" value="HAD-like_sf"/>
</dbReference>
<evidence type="ECO:0000313" key="1">
    <source>
        <dbReference type="EMBL" id="QHU32673.1"/>
    </source>
</evidence>
<sequence>MSNMNILDFSTYIFDLDGVIINSEPIHYNCYKEALLRIVDYNLDWNEYCKIHHSLDNSFEKIFPENYENIYNLKKELYKNEINNINLIDGFYDFFNLLIKNGKIICIVTDATDEIIELISKRFPFLKKCNIIITRNSSKKRKPDSHCYLSLLDKLPKDIENHHIIAFEDSYKGWISATNAIYNCILINNENYVYYNMINAANKMNDFKNISELLFKLSFNYLPFYISSKTHHRDKWLKLQTMYPIVANWIHINKNKEEINTEDKEYICNVIQDDINSSVFGILYLEKNEKEHIGSLIEIGLLLANQKKIYICGDNIFKDEVLFNFKKYLNFSHINNFDLNKVFMNIQYDMNEDYQKFIKKINHHQIDIISNQIQNKNENIDIIDYIVISASGKGSRLLPITQHIPKLLVNVDNLNILNKIINYWKKYSKKFVIVIDSKYNEIVDFYLKLTDIQYEIINVDCNDGQENSYTIHKALQNNKFINKKILITWCDIYPETIIPIDIFDTTNIIFTYKNFGRYDAIDNMIIKKPYGNIIGIYYFGSFKQINIFEPKMDICDCYKENFGDFNSYEIEVLTDIGDYQKLCYYINNKTTKYSTRYFNQLTDLPNNIIEKQSTCEYGDKVIINEMAFFKYHTLNNIPEIIEFKNNSYKMKKILNANNLINVFNNSNIKLQQNIILSLLTEIEKIHIVEHYTVDKRQLFNDIRIEFYDKVIYRLDNIRTLLSYFNFVKSVNNVPIRYDHTYIIEEIYSNIMNYFLDKNTYNTIHGDPHMSNILIDDINNIWFIDPRGYFGNTKLFGLKEYDISKIIYSLSGFDHINNNDNHFFIINDTNNIIVNITNNINNFLHLFNNYNKNILIYMTILHWFGLTDYSKNNIHKCISSYYYGIYLYHLYFVNT</sequence>